<gene>
    <name evidence="6" type="ORF">UFOPK1650_00269</name>
</gene>
<dbReference type="GO" id="GO:0016020">
    <property type="term" value="C:membrane"/>
    <property type="evidence" value="ECO:0007669"/>
    <property type="project" value="UniProtKB-SubCell"/>
</dbReference>
<dbReference type="InterPro" id="IPR032808">
    <property type="entry name" value="DoxX"/>
</dbReference>
<proteinExistence type="predicted"/>
<evidence type="ECO:0000256" key="1">
    <source>
        <dbReference type="ARBA" id="ARBA00004141"/>
    </source>
</evidence>
<comment type="subcellular location">
    <subcellularLocation>
        <location evidence="1">Membrane</location>
        <topology evidence="1">Multi-pass membrane protein</topology>
    </subcellularLocation>
</comment>
<evidence type="ECO:0000256" key="5">
    <source>
        <dbReference type="SAM" id="Phobius"/>
    </source>
</evidence>
<keyword evidence="3 5" id="KW-1133">Transmembrane helix</keyword>
<feature type="transmembrane region" description="Helical" evidence="5">
    <location>
        <begin position="44"/>
        <end position="65"/>
    </location>
</feature>
<dbReference type="EMBL" id="CAEZTJ010000021">
    <property type="protein sequence ID" value="CAB4562507.1"/>
    <property type="molecule type" value="Genomic_DNA"/>
</dbReference>
<protein>
    <submittedName>
        <fullName evidence="6">Unannotated protein</fullName>
    </submittedName>
</protein>
<dbReference type="AlphaFoldDB" id="A0A6J6DEQ8"/>
<organism evidence="6">
    <name type="scientific">freshwater metagenome</name>
    <dbReference type="NCBI Taxonomy" id="449393"/>
    <lineage>
        <taxon>unclassified sequences</taxon>
        <taxon>metagenomes</taxon>
        <taxon>ecological metagenomes</taxon>
    </lineage>
</organism>
<reference evidence="6" key="1">
    <citation type="submission" date="2020-05" db="EMBL/GenBank/DDBJ databases">
        <authorList>
            <person name="Chiriac C."/>
            <person name="Salcher M."/>
            <person name="Ghai R."/>
            <person name="Kavagutti S V."/>
        </authorList>
    </citation>
    <scope>NUCLEOTIDE SEQUENCE</scope>
</reference>
<name>A0A6J6DEQ8_9ZZZZ</name>
<accession>A0A6J6DEQ8</accession>
<sequence>MDIVLLIGRVLFALLFINSGIAHFTQRDAMSGYAQFKKVPAAKLMVLLSGFMILLGGLFVALGIYADLGALLLAIFLVPTAFMMHNFWTIQDAQAKQGEMINFFKNLALAGAALVIFVLVATGADFGPSVTVDHFFDM</sequence>
<keyword evidence="4 5" id="KW-0472">Membrane</keyword>
<evidence type="ECO:0000313" key="6">
    <source>
        <dbReference type="EMBL" id="CAB4562507.1"/>
    </source>
</evidence>
<feature type="transmembrane region" description="Helical" evidence="5">
    <location>
        <begin position="103"/>
        <end position="124"/>
    </location>
</feature>
<keyword evidence="2 5" id="KW-0812">Transmembrane</keyword>
<feature type="transmembrane region" description="Helical" evidence="5">
    <location>
        <begin position="6"/>
        <end position="24"/>
    </location>
</feature>
<evidence type="ECO:0000256" key="4">
    <source>
        <dbReference type="ARBA" id="ARBA00023136"/>
    </source>
</evidence>
<evidence type="ECO:0000256" key="3">
    <source>
        <dbReference type="ARBA" id="ARBA00022989"/>
    </source>
</evidence>
<feature type="transmembrane region" description="Helical" evidence="5">
    <location>
        <begin position="71"/>
        <end position="91"/>
    </location>
</feature>
<dbReference type="Pfam" id="PF07681">
    <property type="entry name" value="DoxX"/>
    <property type="match status" value="1"/>
</dbReference>
<evidence type="ECO:0000256" key="2">
    <source>
        <dbReference type="ARBA" id="ARBA00022692"/>
    </source>
</evidence>